<keyword evidence="2" id="KW-0813">Transport</keyword>
<comment type="catalytic activity">
    <reaction evidence="2">
        <text>a ubiquinone + NADH + 5 H(+)(in) = a ubiquinol + NAD(+) + 4 H(+)(out)</text>
        <dbReference type="Rhea" id="RHEA:29091"/>
        <dbReference type="Rhea" id="RHEA-COMP:9565"/>
        <dbReference type="Rhea" id="RHEA-COMP:9566"/>
        <dbReference type="ChEBI" id="CHEBI:15378"/>
        <dbReference type="ChEBI" id="CHEBI:16389"/>
        <dbReference type="ChEBI" id="CHEBI:17976"/>
        <dbReference type="ChEBI" id="CHEBI:57540"/>
        <dbReference type="ChEBI" id="CHEBI:57945"/>
        <dbReference type="EC" id="7.1.1.2"/>
    </reaction>
</comment>
<protein>
    <recommendedName>
        <fullName evidence="1 2">NADH-ubiquinone oxidoreductase chain 6</fullName>
        <ecNumber evidence="2">7.1.1.2</ecNumber>
    </recommendedName>
</protein>
<keyword evidence="2 3" id="KW-0496">Mitochondrion</keyword>
<organism evidence="3">
    <name type="scientific">Melicertum octocostatum</name>
    <dbReference type="NCBI Taxonomy" id="323307"/>
    <lineage>
        <taxon>Eukaryota</taxon>
        <taxon>Metazoa</taxon>
        <taxon>Cnidaria</taxon>
        <taxon>Hydrozoa</taxon>
        <taxon>Hydroidolina</taxon>
        <taxon>Leptothecata</taxon>
        <taxon>Melicertidae</taxon>
        <taxon>Melicertum</taxon>
    </lineage>
</organism>
<dbReference type="PANTHER" id="PTHR33269">
    <property type="entry name" value="NADH-UBIQUINONE OXIDOREDUCTASE CHAIN 6"/>
    <property type="match status" value="1"/>
</dbReference>
<dbReference type="NCBIfam" id="NF005164">
    <property type="entry name" value="PRK06638.1-4"/>
    <property type="match status" value="1"/>
</dbReference>
<dbReference type="GO" id="GO:0008137">
    <property type="term" value="F:NADH dehydrogenase (ubiquinone) activity"/>
    <property type="evidence" value="ECO:0007669"/>
    <property type="project" value="UniProtKB-UniRule"/>
</dbReference>
<geneLocation type="mitochondrion" evidence="3"/>
<dbReference type="InterPro" id="IPR042106">
    <property type="entry name" value="Nuo/plastoQ_OxRdtase_6_NuoJ"/>
</dbReference>
<keyword evidence="2" id="KW-0679">Respiratory chain</keyword>
<sequence length="187" mass="21697">MEQFFFFLSFIIIISAIMTITSYNPIHSVFWLVIVFLNSAGLLISLKFEFISLMLIIIYVGAIAILFLFVIMMLDILQLKKTTNISHIVPVIVITSVNIILQTWWIYNESNFAFLWSSLLKEWDFEIMNHMNTLGLIFYTEYAYPFIILSLLLLVAMVGAIVLTLELGSITRRQSLSNQHQRNNSWT</sequence>
<keyword evidence="2" id="KW-1133">Transmembrane helix</keyword>
<feature type="transmembrane region" description="Helical" evidence="2">
    <location>
        <begin position="30"/>
        <end position="48"/>
    </location>
</feature>
<dbReference type="EMBL" id="KT809321">
    <property type="protein sequence ID" value="ALO20630.1"/>
    <property type="molecule type" value="Genomic_DNA"/>
</dbReference>
<keyword evidence="2" id="KW-0249">Electron transport</keyword>
<evidence type="ECO:0000256" key="2">
    <source>
        <dbReference type="RuleBase" id="RU004430"/>
    </source>
</evidence>
<dbReference type="AlphaFoldDB" id="A0A0S2IAQ7"/>
<feature type="transmembrane region" description="Helical" evidence="2">
    <location>
        <begin position="6"/>
        <end position="23"/>
    </location>
</feature>
<name>A0A0S2IAQ7_9CNID</name>
<feature type="transmembrane region" description="Helical" evidence="2">
    <location>
        <begin position="142"/>
        <end position="165"/>
    </location>
</feature>
<evidence type="ECO:0000313" key="3">
    <source>
        <dbReference type="EMBL" id="ALO20630.1"/>
    </source>
</evidence>
<accession>A0A0S2IAQ7</accession>
<comment type="subcellular location">
    <subcellularLocation>
        <location evidence="2">Mitochondrion membrane</location>
        <topology evidence="2">Multi-pass membrane protein</topology>
    </subcellularLocation>
</comment>
<keyword evidence="2" id="KW-0812">Transmembrane</keyword>
<feature type="transmembrane region" description="Helical" evidence="2">
    <location>
        <begin position="88"/>
        <end position="107"/>
    </location>
</feature>
<keyword evidence="2" id="KW-1278">Translocase</keyword>
<feature type="transmembrane region" description="Helical" evidence="2">
    <location>
        <begin position="54"/>
        <end position="76"/>
    </location>
</feature>
<comment type="similarity">
    <text evidence="2">Belongs to the complex I subunit 6 family.</text>
</comment>
<keyword evidence="2" id="KW-0830">Ubiquinone</keyword>
<keyword evidence="2" id="KW-0472">Membrane</keyword>
<dbReference type="EC" id="7.1.1.2" evidence="2"/>
<dbReference type="Pfam" id="PF00499">
    <property type="entry name" value="Oxidored_q3"/>
    <property type="match status" value="1"/>
</dbReference>
<proteinExistence type="inferred from homology"/>
<dbReference type="Gene3D" id="1.20.120.1200">
    <property type="entry name" value="NADH-ubiquinone/plastoquinone oxidoreductase chain 6, subunit NuoJ"/>
    <property type="match status" value="1"/>
</dbReference>
<dbReference type="InterPro" id="IPR001457">
    <property type="entry name" value="NADH_UbQ/plastoQ_OxRdtase_su6"/>
</dbReference>
<dbReference type="PANTHER" id="PTHR33269:SF17">
    <property type="entry name" value="NADH-UBIQUINONE OXIDOREDUCTASE CHAIN 6"/>
    <property type="match status" value="1"/>
</dbReference>
<gene>
    <name evidence="3" type="primary">nad6</name>
</gene>
<dbReference type="GO" id="GO:0031966">
    <property type="term" value="C:mitochondrial membrane"/>
    <property type="evidence" value="ECO:0007669"/>
    <property type="project" value="UniProtKB-SubCell"/>
</dbReference>
<comment type="function">
    <text evidence="2">Core subunit of the mitochondrial membrane respiratory chain NADH dehydrogenase (Complex I) which catalyzes electron transfer from NADH through the respiratory chain, using ubiquinone as an electron acceptor. Essential for the catalytic activity and assembly of complex I.</text>
</comment>
<reference evidence="3" key="1">
    <citation type="journal article" date="2015" name="PeerJ">
        <title>Phylogenetic analysis of higher-level relationships within Hydroidolina (Cnidaria: Hydrozoa) using mitochondrial genome data and insight into their mitochondrial transcription.</title>
        <authorList>
            <person name="Kayal E."/>
            <person name="Bentlage B."/>
            <person name="Cartwright P."/>
            <person name="Yanagihara A.A."/>
            <person name="Lindsay D.J."/>
            <person name="Hopcroft R.R."/>
            <person name="Collins A.G."/>
        </authorList>
    </citation>
    <scope>NUCLEOTIDE SEQUENCE</scope>
</reference>
<keyword evidence="2" id="KW-0520">NAD</keyword>
<evidence type="ECO:0000256" key="1">
    <source>
        <dbReference type="ARBA" id="ARBA00021095"/>
    </source>
</evidence>